<dbReference type="AlphaFoldDB" id="A0A5B7DEE7"/>
<comment type="caution">
    <text evidence="2">The sequence shown here is derived from an EMBL/GenBank/DDBJ whole genome shotgun (WGS) entry which is preliminary data.</text>
</comment>
<sequence>MEVCHRRSRCCLRAASHRGPPQLSPSPLQPARFRCVDIGSRRRKKGEIRRIRRKEGKKEEEGEEQPSHNTLVTLHIFNILSNI</sequence>
<reference evidence="2 3" key="1">
    <citation type="submission" date="2019-05" db="EMBL/GenBank/DDBJ databases">
        <title>Another draft genome of Portunus trituberculatus and its Hox gene families provides insights of decapod evolution.</title>
        <authorList>
            <person name="Jeong J.-H."/>
            <person name="Song I."/>
            <person name="Kim S."/>
            <person name="Choi T."/>
            <person name="Kim D."/>
            <person name="Ryu S."/>
            <person name="Kim W."/>
        </authorList>
    </citation>
    <scope>NUCLEOTIDE SEQUENCE [LARGE SCALE GENOMIC DNA]</scope>
    <source>
        <tissue evidence="2">Muscle</tissue>
    </source>
</reference>
<dbReference type="Proteomes" id="UP000324222">
    <property type="component" value="Unassembled WGS sequence"/>
</dbReference>
<feature type="region of interest" description="Disordered" evidence="1">
    <location>
        <begin position="46"/>
        <end position="67"/>
    </location>
</feature>
<gene>
    <name evidence="2" type="ORF">E2C01_012741</name>
</gene>
<proteinExistence type="predicted"/>
<keyword evidence="3" id="KW-1185">Reference proteome</keyword>
<feature type="compositionally biased region" description="Basic residues" evidence="1">
    <location>
        <begin position="46"/>
        <end position="55"/>
    </location>
</feature>
<name>A0A5B7DEE7_PORTR</name>
<dbReference type="EMBL" id="VSRR010000806">
    <property type="protein sequence ID" value="MPC19812.1"/>
    <property type="molecule type" value="Genomic_DNA"/>
</dbReference>
<evidence type="ECO:0000313" key="3">
    <source>
        <dbReference type="Proteomes" id="UP000324222"/>
    </source>
</evidence>
<accession>A0A5B7DEE7</accession>
<evidence type="ECO:0000313" key="2">
    <source>
        <dbReference type="EMBL" id="MPC19812.1"/>
    </source>
</evidence>
<evidence type="ECO:0000256" key="1">
    <source>
        <dbReference type="SAM" id="MobiDB-lite"/>
    </source>
</evidence>
<protein>
    <submittedName>
        <fullName evidence="2">Uncharacterized protein</fullName>
    </submittedName>
</protein>
<organism evidence="2 3">
    <name type="scientific">Portunus trituberculatus</name>
    <name type="common">Swimming crab</name>
    <name type="synonym">Neptunus trituberculatus</name>
    <dbReference type="NCBI Taxonomy" id="210409"/>
    <lineage>
        <taxon>Eukaryota</taxon>
        <taxon>Metazoa</taxon>
        <taxon>Ecdysozoa</taxon>
        <taxon>Arthropoda</taxon>
        <taxon>Crustacea</taxon>
        <taxon>Multicrustacea</taxon>
        <taxon>Malacostraca</taxon>
        <taxon>Eumalacostraca</taxon>
        <taxon>Eucarida</taxon>
        <taxon>Decapoda</taxon>
        <taxon>Pleocyemata</taxon>
        <taxon>Brachyura</taxon>
        <taxon>Eubrachyura</taxon>
        <taxon>Portunoidea</taxon>
        <taxon>Portunidae</taxon>
        <taxon>Portuninae</taxon>
        <taxon>Portunus</taxon>
    </lineage>
</organism>